<accession>A0ABD2PRN3</accession>
<dbReference type="SUPFAM" id="SSF82615">
    <property type="entry name" value="Polo-box domain"/>
    <property type="match status" value="1"/>
</dbReference>
<dbReference type="AlphaFoldDB" id="A0ABD2PRN3"/>
<sequence>MADRWCSRQNRNSKNTMLQIPWVSRWALTAKIILYYTLECLSPPSVDDQQTPTISRKALYPSCQPTSNKETWGAIDTEARSVVLSFIEIEPNGAQGEKGQLVDPDMVRSHCEFLVKKLRCFRPNPNSLETFLQEQNCLSPRTSQDPVFVQKWVLANDEIVFLFSDGCYQLNFRNHYKIIIFGQQGLLSWYAKKAPDEGGKKKSSTIETVHLPNVSAWLKQQEPELVESTWRLLRTLI</sequence>
<name>A0ABD2PRN3_9PLAT</name>
<evidence type="ECO:0000313" key="1">
    <source>
        <dbReference type="EMBL" id="KAL3310130.1"/>
    </source>
</evidence>
<proteinExistence type="predicted"/>
<protein>
    <submittedName>
        <fullName evidence="1">Uncharacterized protein</fullName>
    </submittedName>
</protein>
<reference evidence="1 2" key="1">
    <citation type="submission" date="2024-11" db="EMBL/GenBank/DDBJ databases">
        <title>Adaptive evolution of stress response genes in parasites aligns with host niche diversity.</title>
        <authorList>
            <person name="Hahn C."/>
            <person name="Resl P."/>
        </authorList>
    </citation>
    <scope>NUCLEOTIDE SEQUENCE [LARGE SCALE GENOMIC DNA]</scope>
    <source>
        <strain evidence="1">EGGRZ-B1_66</strain>
        <tissue evidence="1">Body</tissue>
    </source>
</reference>
<dbReference type="Gene3D" id="3.30.1120.30">
    <property type="entry name" value="POLO box domain"/>
    <property type="match status" value="1"/>
</dbReference>
<comment type="caution">
    <text evidence="1">The sequence shown here is derived from an EMBL/GenBank/DDBJ whole genome shotgun (WGS) entry which is preliminary data.</text>
</comment>
<gene>
    <name evidence="1" type="ORF">Ciccas_011311</name>
</gene>
<organism evidence="1 2">
    <name type="scientific">Cichlidogyrus casuarinus</name>
    <dbReference type="NCBI Taxonomy" id="1844966"/>
    <lineage>
        <taxon>Eukaryota</taxon>
        <taxon>Metazoa</taxon>
        <taxon>Spiralia</taxon>
        <taxon>Lophotrochozoa</taxon>
        <taxon>Platyhelminthes</taxon>
        <taxon>Monogenea</taxon>
        <taxon>Monopisthocotylea</taxon>
        <taxon>Dactylogyridea</taxon>
        <taxon>Ancyrocephalidae</taxon>
        <taxon>Cichlidogyrus</taxon>
    </lineage>
</organism>
<evidence type="ECO:0000313" key="2">
    <source>
        <dbReference type="Proteomes" id="UP001626550"/>
    </source>
</evidence>
<dbReference type="EMBL" id="JBJKFK010003218">
    <property type="protein sequence ID" value="KAL3310130.1"/>
    <property type="molecule type" value="Genomic_DNA"/>
</dbReference>
<dbReference type="Proteomes" id="UP001626550">
    <property type="component" value="Unassembled WGS sequence"/>
</dbReference>
<keyword evidence="2" id="KW-1185">Reference proteome</keyword>
<dbReference type="InterPro" id="IPR036947">
    <property type="entry name" value="POLO_box_dom_sf"/>
</dbReference>